<dbReference type="OrthoDB" id="7186766at2"/>
<dbReference type="GO" id="GO:0016846">
    <property type="term" value="F:carbon-sulfur lyase activity"/>
    <property type="evidence" value="ECO:0007669"/>
    <property type="project" value="InterPro"/>
</dbReference>
<dbReference type="RefSeq" id="WP_106512754.1">
    <property type="nucleotide sequence ID" value="NZ_PXYI01000003.1"/>
</dbReference>
<dbReference type="PANTHER" id="PTHR33337">
    <property type="entry name" value="GFA DOMAIN-CONTAINING PROTEIN"/>
    <property type="match status" value="1"/>
</dbReference>
<evidence type="ECO:0000256" key="3">
    <source>
        <dbReference type="ARBA" id="ARBA00022833"/>
    </source>
</evidence>
<dbReference type="Pfam" id="PF04828">
    <property type="entry name" value="GFA"/>
    <property type="match status" value="1"/>
</dbReference>
<dbReference type="Gene3D" id="3.90.1590.10">
    <property type="entry name" value="glutathione-dependent formaldehyde- activating enzyme (gfa)"/>
    <property type="match status" value="1"/>
</dbReference>
<dbReference type="SUPFAM" id="SSF51316">
    <property type="entry name" value="Mss4-like"/>
    <property type="match status" value="1"/>
</dbReference>
<dbReference type="GO" id="GO:0046872">
    <property type="term" value="F:metal ion binding"/>
    <property type="evidence" value="ECO:0007669"/>
    <property type="project" value="UniProtKB-KW"/>
</dbReference>
<organism evidence="6 7">
    <name type="scientific">Allosphingosinicella deserti</name>
    <dbReference type="NCBI Taxonomy" id="2116704"/>
    <lineage>
        <taxon>Bacteria</taxon>
        <taxon>Pseudomonadati</taxon>
        <taxon>Pseudomonadota</taxon>
        <taxon>Alphaproteobacteria</taxon>
        <taxon>Sphingomonadales</taxon>
        <taxon>Sphingomonadaceae</taxon>
        <taxon>Allosphingosinicella</taxon>
    </lineage>
</organism>
<dbReference type="InterPro" id="IPR006913">
    <property type="entry name" value="CENP-V/GFA"/>
</dbReference>
<evidence type="ECO:0000256" key="4">
    <source>
        <dbReference type="ARBA" id="ARBA00023239"/>
    </source>
</evidence>
<evidence type="ECO:0000256" key="2">
    <source>
        <dbReference type="ARBA" id="ARBA00022723"/>
    </source>
</evidence>
<accession>A0A2P7QRL7</accession>
<evidence type="ECO:0000259" key="5">
    <source>
        <dbReference type="PROSITE" id="PS51891"/>
    </source>
</evidence>
<reference evidence="6 7" key="1">
    <citation type="submission" date="2018-03" db="EMBL/GenBank/DDBJ databases">
        <title>The draft genome of Sphingosinicella sp. GL-C-18.</title>
        <authorList>
            <person name="Liu L."/>
            <person name="Li L."/>
            <person name="Liang L."/>
            <person name="Zhang X."/>
            <person name="Wang T."/>
        </authorList>
    </citation>
    <scope>NUCLEOTIDE SEQUENCE [LARGE SCALE GENOMIC DNA]</scope>
    <source>
        <strain evidence="6 7">GL-C-18</strain>
    </source>
</reference>
<evidence type="ECO:0000256" key="1">
    <source>
        <dbReference type="ARBA" id="ARBA00005495"/>
    </source>
</evidence>
<proteinExistence type="inferred from homology"/>
<keyword evidence="2" id="KW-0479">Metal-binding</keyword>
<keyword evidence="7" id="KW-1185">Reference proteome</keyword>
<gene>
    <name evidence="6" type="ORF">C7I55_09765</name>
</gene>
<evidence type="ECO:0000313" key="6">
    <source>
        <dbReference type="EMBL" id="PSJ40602.1"/>
    </source>
</evidence>
<dbReference type="Proteomes" id="UP000241167">
    <property type="component" value="Unassembled WGS sequence"/>
</dbReference>
<comment type="similarity">
    <text evidence="1">Belongs to the Gfa family.</text>
</comment>
<sequence>MEDAPITGGCLCGAVRYSAKGPIVAARMCWCRVCQYLASGSATTNILVPTEDLRVDGALAEYRSVADSGNRMARRFCPTCGTHMFSAADDRPHLVVVRVGTLDDPELGAPEGVIWAARAPSWACWDPALPRTEGQPGPARS</sequence>
<keyword evidence="3" id="KW-0862">Zinc</keyword>
<comment type="caution">
    <text evidence="6">The sequence shown here is derived from an EMBL/GenBank/DDBJ whole genome shotgun (WGS) entry which is preliminary data.</text>
</comment>
<feature type="domain" description="CENP-V/GFA" evidence="5">
    <location>
        <begin position="6"/>
        <end position="126"/>
    </location>
</feature>
<dbReference type="EMBL" id="PXYI01000003">
    <property type="protein sequence ID" value="PSJ40602.1"/>
    <property type="molecule type" value="Genomic_DNA"/>
</dbReference>
<keyword evidence="4" id="KW-0456">Lyase</keyword>
<evidence type="ECO:0000313" key="7">
    <source>
        <dbReference type="Proteomes" id="UP000241167"/>
    </source>
</evidence>
<name>A0A2P7QRL7_9SPHN</name>
<dbReference type="InterPro" id="IPR011057">
    <property type="entry name" value="Mss4-like_sf"/>
</dbReference>
<dbReference type="PROSITE" id="PS51891">
    <property type="entry name" value="CENP_V_GFA"/>
    <property type="match status" value="1"/>
</dbReference>
<dbReference type="AlphaFoldDB" id="A0A2P7QRL7"/>
<dbReference type="PANTHER" id="PTHR33337:SF40">
    <property type="entry name" value="CENP-V_GFA DOMAIN-CONTAINING PROTEIN-RELATED"/>
    <property type="match status" value="1"/>
</dbReference>
<protein>
    <submittedName>
        <fullName evidence="6">Aldehyde-activating protein</fullName>
    </submittedName>
</protein>